<dbReference type="Gene3D" id="3.10.50.10">
    <property type="match status" value="1"/>
</dbReference>
<dbReference type="GO" id="GO:0005975">
    <property type="term" value="P:carbohydrate metabolic process"/>
    <property type="evidence" value="ECO:0007669"/>
    <property type="project" value="InterPro"/>
</dbReference>
<dbReference type="Pfam" id="PF00704">
    <property type="entry name" value="Glyco_hydro_18"/>
    <property type="match status" value="1"/>
</dbReference>
<dbReference type="GO" id="GO:0012505">
    <property type="term" value="C:endomembrane system"/>
    <property type="evidence" value="ECO:0007669"/>
    <property type="project" value="TreeGrafter"/>
</dbReference>
<dbReference type="SUPFAM" id="SSF51445">
    <property type="entry name" value="(Trans)glycosidases"/>
    <property type="match status" value="1"/>
</dbReference>
<dbReference type="InterPro" id="IPR001223">
    <property type="entry name" value="Glyco_hydro18_cat"/>
</dbReference>
<organism evidence="4">
    <name type="scientific">Tetraselmis sp. GSL018</name>
    <dbReference type="NCBI Taxonomy" id="582737"/>
    <lineage>
        <taxon>Eukaryota</taxon>
        <taxon>Viridiplantae</taxon>
        <taxon>Chlorophyta</taxon>
        <taxon>core chlorophytes</taxon>
        <taxon>Chlorodendrophyceae</taxon>
        <taxon>Chlorodendrales</taxon>
        <taxon>Chlorodendraceae</taxon>
        <taxon>Tetraselmis</taxon>
    </lineage>
</organism>
<dbReference type="Gene3D" id="3.20.20.80">
    <property type="entry name" value="Glycosidases"/>
    <property type="match status" value="1"/>
</dbReference>
<reference evidence="4" key="1">
    <citation type="submission" date="2014-05" db="EMBL/GenBank/DDBJ databases">
        <title>The transcriptome of the halophilic microalga Tetraselmis sp. GSL018 isolated from the Great Salt Lake, Utah.</title>
        <authorList>
            <person name="Jinkerson R.E."/>
            <person name="D'Adamo S."/>
            <person name="Posewitz M.C."/>
        </authorList>
    </citation>
    <scope>NUCLEOTIDE SEQUENCE</scope>
    <source>
        <strain evidence="4">GSL018</strain>
    </source>
</reference>
<evidence type="ECO:0000313" key="4">
    <source>
        <dbReference type="EMBL" id="JAC66956.1"/>
    </source>
</evidence>
<dbReference type="AlphaFoldDB" id="A0A061R8W6"/>
<feature type="domain" description="GH18" evidence="3">
    <location>
        <begin position="1"/>
        <end position="319"/>
    </location>
</feature>
<proteinExistence type="inferred from homology"/>
<dbReference type="PROSITE" id="PS51910">
    <property type="entry name" value="GH18_2"/>
    <property type="match status" value="1"/>
</dbReference>
<name>A0A061R8W6_9CHLO</name>
<evidence type="ECO:0000259" key="3">
    <source>
        <dbReference type="PROSITE" id="PS51910"/>
    </source>
</evidence>
<gene>
    <name evidence="4" type="primary">CHID1</name>
    <name evidence="4" type="ORF">TSPGSL018_12369</name>
</gene>
<dbReference type="InterPro" id="IPR017853">
    <property type="entry name" value="GH"/>
</dbReference>
<evidence type="ECO:0000256" key="2">
    <source>
        <dbReference type="ARBA" id="ARBA00040976"/>
    </source>
</evidence>
<dbReference type="InterPro" id="IPR029070">
    <property type="entry name" value="Chitinase_insertion_sf"/>
</dbReference>
<dbReference type="EMBL" id="GBEZ01019627">
    <property type="protein sequence ID" value="JAC66956.1"/>
    <property type="molecule type" value="Transcribed_RNA"/>
</dbReference>
<sequence length="319" mass="35070">MHAPSAVAARLTPLSDRDKLGIRVEGLHEVNKTWIKAMRKLPRGAKSRGLSAPKIVPRLAFEVSPQNAFEVLTTESDETIRSIVRMCEKRGFDGVVLEAWSQWVAMQLTSVPAAREAALDFVRRLATALGASTTRKGQPKELLFVIPPAPSAPGNAPRASSAFAWPELQEFHELLGGVSLMTYDYSAGTGGPQPNAPLKWVEDCLGSLLPPGDAALAAAPKVLMGLNFYGRLFTPKEMRPIVAHELSDLLEEGGSSVKVRWSVEHEEHEFEFSKNGERHVAYFPTLKSIQVRLDEARRWGAGVSIWELGQGFDSFFDLL</sequence>
<evidence type="ECO:0000256" key="1">
    <source>
        <dbReference type="ARBA" id="ARBA00009336"/>
    </source>
</evidence>
<protein>
    <recommendedName>
        <fullName evidence="2">Chitinase domain-containing protein 1</fullName>
    </recommendedName>
</protein>
<dbReference type="PANTHER" id="PTHR46066:SF2">
    <property type="entry name" value="CHITINASE DOMAIN-CONTAINING PROTEIN 1"/>
    <property type="match status" value="1"/>
</dbReference>
<accession>A0A061R8W6</accession>
<comment type="similarity">
    <text evidence="1">Belongs to the glycosyl hydrolase 18 family.</text>
</comment>
<dbReference type="GO" id="GO:0070492">
    <property type="term" value="F:oligosaccharide binding"/>
    <property type="evidence" value="ECO:0007669"/>
    <property type="project" value="TreeGrafter"/>
</dbReference>
<dbReference type="PANTHER" id="PTHR46066">
    <property type="entry name" value="CHITINASE DOMAIN-CONTAINING PROTEIN 1 FAMILY MEMBER"/>
    <property type="match status" value="1"/>
</dbReference>